<keyword evidence="4" id="KW-0378">Hydrolase</keyword>
<reference evidence="4 5" key="1">
    <citation type="submission" date="2015-01" db="EMBL/GenBank/DDBJ databases">
        <title>Draft genome sequences of the supercritical CO2 tolerant bacteria Bacillus subterraneus MITOT1 and Bacillus cereus MIT0214.</title>
        <authorList>
            <person name="Peet K.C."/>
            <person name="Thompson J.R."/>
        </authorList>
    </citation>
    <scope>NUCLEOTIDE SEQUENCE [LARGE SCALE GENOMIC DNA]</scope>
    <source>
        <strain evidence="4 5">MITOT1</strain>
    </source>
</reference>
<organism evidence="4 5">
    <name type="scientific">Mesobacillus subterraneus</name>
    <dbReference type="NCBI Taxonomy" id="285983"/>
    <lineage>
        <taxon>Bacteria</taxon>
        <taxon>Bacillati</taxon>
        <taxon>Bacillota</taxon>
        <taxon>Bacilli</taxon>
        <taxon>Bacillales</taxon>
        <taxon>Bacillaceae</taxon>
        <taxon>Mesobacillus</taxon>
    </lineage>
</organism>
<keyword evidence="5" id="KW-1185">Reference proteome</keyword>
<comment type="caution">
    <text evidence="4">The sequence shown here is derived from an EMBL/GenBank/DDBJ whole genome shotgun (WGS) entry which is preliminary data.</text>
</comment>
<protein>
    <submittedName>
        <fullName evidence="4">Restriction endonuclease subunit R</fullName>
    </submittedName>
</protein>
<dbReference type="PANTHER" id="PTHR47396:SF1">
    <property type="entry name" value="ATP-DEPENDENT HELICASE IRC3-RELATED"/>
    <property type="match status" value="1"/>
</dbReference>
<dbReference type="CDD" id="cd17926">
    <property type="entry name" value="DEXHc_RE"/>
    <property type="match status" value="1"/>
</dbReference>
<dbReference type="InterPro" id="IPR054347">
    <property type="entry name" value="TOTE_primase"/>
</dbReference>
<dbReference type="Pfam" id="PF00271">
    <property type="entry name" value="Helicase_C"/>
    <property type="match status" value="1"/>
</dbReference>
<dbReference type="CDD" id="cd18785">
    <property type="entry name" value="SF2_C"/>
    <property type="match status" value="1"/>
</dbReference>
<dbReference type="EMBL" id="JXIQ01000108">
    <property type="protein sequence ID" value="KIY21393.1"/>
    <property type="molecule type" value="Genomic_DNA"/>
</dbReference>
<dbReference type="PATRIC" id="fig|285983.3.peg.1652"/>
<dbReference type="InterPro" id="IPR001650">
    <property type="entry name" value="Helicase_C-like"/>
</dbReference>
<feature type="domain" description="Helicase C-terminal" evidence="3">
    <location>
        <begin position="616"/>
        <end position="769"/>
    </location>
</feature>
<dbReference type="InterPro" id="IPR014001">
    <property type="entry name" value="Helicase_ATP-bd"/>
</dbReference>
<proteinExistence type="predicted"/>
<evidence type="ECO:0000313" key="4">
    <source>
        <dbReference type="EMBL" id="KIY21393.1"/>
    </source>
</evidence>
<dbReference type="GO" id="GO:0005829">
    <property type="term" value="C:cytosol"/>
    <property type="evidence" value="ECO:0007669"/>
    <property type="project" value="TreeGrafter"/>
</dbReference>
<dbReference type="GO" id="GO:0016787">
    <property type="term" value="F:hydrolase activity"/>
    <property type="evidence" value="ECO:0007669"/>
    <property type="project" value="InterPro"/>
</dbReference>
<feature type="coiled-coil region" evidence="1">
    <location>
        <begin position="7"/>
        <end position="34"/>
    </location>
</feature>
<dbReference type="GO" id="GO:0003677">
    <property type="term" value="F:DNA binding"/>
    <property type="evidence" value="ECO:0007669"/>
    <property type="project" value="InterPro"/>
</dbReference>
<dbReference type="PROSITE" id="PS51192">
    <property type="entry name" value="HELICASE_ATP_BIND_1"/>
    <property type="match status" value="1"/>
</dbReference>
<dbReference type="SUPFAM" id="SSF52540">
    <property type="entry name" value="P-loop containing nucleoside triphosphate hydrolases"/>
    <property type="match status" value="2"/>
</dbReference>
<evidence type="ECO:0000313" key="5">
    <source>
        <dbReference type="Proteomes" id="UP000032512"/>
    </source>
</evidence>
<dbReference type="RefSeq" id="WP_044394598.1">
    <property type="nucleotide sequence ID" value="NZ_JXIQ01000108.1"/>
</dbReference>
<dbReference type="InterPro" id="IPR006935">
    <property type="entry name" value="Helicase/UvrB_N"/>
</dbReference>
<dbReference type="InterPro" id="IPR027417">
    <property type="entry name" value="P-loop_NTPase"/>
</dbReference>
<gene>
    <name evidence="4" type="ORF">UB32_14005</name>
</gene>
<name>A0A0D6Z9Y0_9BACI</name>
<sequence>MYQNKKLEDWILECSRLRKENAHLKQQIAGLLHQKKAEKNSLESPEVVTKHSPLPVKIQLFNSLFKGRADVYATRWEAKDGRAGYLPACAHEWDRPICQKPKIKCSECQHRMLLPLTDQVIEGHLYGQHIVGLYPMQKDESCSFLAVDFDKENWQKDVLAFIQICKAYGIPYSLERSRSGNGGHVWFFFSEKMNVALARKLGFALLSKTLEIQHEAGMDSFDRMFPNQNTLPKGGFGNLIALPLQRHAGLNGNSLFVDDRFIPYPDQWIYLSTVQKLSKKDIVNFLKKLDAPSGEPFKEDHIFPKKLMIVIKNGHYIKKKLLPSSLAAKLMELVTIKNPEYYKAQAKRLSTASIPRVINCSGEDLEHLILPRGCKEGLVSLLENHGIEAVFENETYEGERLDIQFTGKLTSQQLDAVSQLMQFDHGVLSATTGFGKTVAAAALIAERKVNTLIIVDKTQLKQQWVSQLASFLNLDKTEIGEVGGGKEKITGKVDVVTLQSLAYKGEIKSFITQYGQIIVDECHHISAFTFERVLKHVRAKYVCGLTATPIRKDGLHPIIFMQCGPIRYKVDARSQAKVRPFVHKLIVRNTDFTSDSDSIQDLYKLLAKDEERNQQLFDDVLHTLEEKRSPIILTERIEHLEQLQNMFKGFAKNIITLSGNLSKKEQRSTLERLASLTDSEERLVIATGKYIGEGFDDARLDTLFLAMPISWKGTLQQYVGRLHRLHDNKQEVRVYDYVDQNVAMLENMFKKRKSGYRAMGYIMEGKDQNNAEQMQLF</sequence>
<dbReference type="AlphaFoldDB" id="A0A0D6Z9Y0"/>
<dbReference type="InterPro" id="IPR050742">
    <property type="entry name" value="Helicase_Restrict-Modif_Enz"/>
</dbReference>
<dbReference type="Pfam" id="PF04851">
    <property type="entry name" value="ResIII"/>
    <property type="match status" value="1"/>
</dbReference>
<keyword evidence="1" id="KW-0175">Coiled coil</keyword>
<keyword evidence="4" id="KW-0255">Endonuclease</keyword>
<feature type="domain" description="Helicase ATP-binding" evidence="2">
    <location>
        <begin position="417"/>
        <end position="567"/>
    </location>
</feature>
<dbReference type="PANTHER" id="PTHR47396">
    <property type="entry name" value="TYPE I RESTRICTION ENZYME ECOKI R PROTEIN"/>
    <property type="match status" value="1"/>
</dbReference>
<dbReference type="Gene3D" id="3.40.50.300">
    <property type="entry name" value="P-loop containing nucleotide triphosphate hydrolases"/>
    <property type="match status" value="2"/>
</dbReference>
<dbReference type="SMART" id="SM00487">
    <property type="entry name" value="DEXDc"/>
    <property type="match status" value="1"/>
</dbReference>
<evidence type="ECO:0000256" key="1">
    <source>
        <dbReference type="SAM" id="Coils"/>
    </source>
</evidence>
<dbReference type="GO" id="GO:0005524">
    <property type="term" value="F:ATP binding"/>
    <property type="evidence" value="ECO:0007669"/>
    <property type="project" value="InterPro"/>
</dbReference>
<accession>A0A0D6Z9Y0</accession>
<dbReference type="Pfam" id="PF22548">
    <property type="entry name" value="AEP-TOTE"/>
    <property type="match status" value="1"/>
</dbReference>
<dbReference type="Proteomes" id="UP000032512">
    <property type="component" value="Unassembled WGS sequence"/>
</dbReference>
<keyword evidence="4" id="KW-0540">Nuclease</keyword>
<dbReference type="OrthoDB" id="9802848at2"/>
<evidence type="ECO:0000259" key="3">
    <source>
        <dbReference type="PROSITE" id="PS51194"/>
    </source>
</evidence>
<dbReference type="PROSITE" id="PS51194">
    <property type="entry name" value="HELICASE_CTER"/>
    <property type="match status" value="1"/>
</dbReference>
<dbReference type="GO" id="GO:0004519">
    <property type="term" value="F:endonuclease activity"/>
    <property type="evidence" value="ECO:0007669"/>
    <property type="project" value="UniProtKB-KW"/>
</dbReference>
<evidence type="ECO:0000259" key="2">
    <source>
        <dbReference type="PROSITE" id="PS51192"/>
    </source>
</evidence>